<dbReference type="NCBIfam" id="TIGR02099">
    <property type="entry name" value="YhdP family protein"/>
    <property type="match status" value="1"/>
</dbReference>
<evidence type="ECO:0000256" key="1">
    <source>
        <dbReference type="SAM" id="Phobius"/>
    </source>
</evidence>
<organism evidence="3 4">
    <name type="scientific">Herbaspirillum rhizosphaerae</name>
    <dbReference type="NCBI Taxonomy" id="346179"/>
    <lineage>
        <taxon>Bacteria</taxon>
        <taxon>Pseudomonadati</taxon>
        <taxon>Pseudomonadota</taxon>
        <taxon>Betaproteobacteria</taxon>
        <taxon>Burkholderiales</taxon>
        <taxon>Oxalobacteraceae</taxon>
        <taxon>Herbaspirillum</taxon>
    </lineage>
</organism>
<keyword evidence="1" id="KW-1133">Transmembrane helix</keyword>
<feature type="domain" description="YhdP central" evidence="2">
    <location>
        <begin position="40"/>
        <end position="1371"/>
    </location>
</feature>
<dbReference type="EMBL" id="JAQQFR010000005">
    <property type="protein sequence ID" value="MFL9878768.1"/>
    <property type="molecule type" value="Genomic_DNA"/>
</dbReference>
<proteinExistence type="predicted"/>
<keyword evidence="1" id="KW-0812">Transmembrane</keyword>
<accession>A0ABW8Z7F5</accession>
<sequence length="1391" mass="151051">MTTDRPATGWRMVWRRTWSTARGTYCHLSTATRCVIGITFKLLVLAYFIFCALFLTLRYGILPEIDRYKGNIEKIASKAIGRPVTIADIDASWNGLRPQLELTQVVIHDQAGQSALALPKVSATLSWTTVLVGELRFDNLTIVNPDLSILRDAAGKLFIAGIPASGDSDKSGGADWVLSQREIVIRDGKIRWRDDKRGAPELALTDVNLVLHNQWRLHQLALKATPPAAYAAPIDVRANFYHPSFSRKISDVSRWKGTLYADVRDTDLSVWKAYVDYPLELNQGMGSVRAWLDLDHTKIANFTADVSLSNLSARLDKKLEPLQLARVNGRISGSEIYAPDLQDGIPTFGANGHKLTLTNFSLQTVDGFTLPPTTISEVFEPSTRFRPEKMRVEAKLLDLEMLSNLGARLPLTPSQQKLLGDLSPRGQLKDFVVQWEGGYPDVQSYRLRGDFTGLGMLPQAARPAVPKTATHPGRAGAPAIPGFSNLSGRIDATEKGGTLSLASQNLVLQFPTVFADPDLPFASLNLSSHWEMQKTDAVMFHLDSMAFVQDDMAGTLSGTHLIPLQGKSSSVIDMKAKLSTFDLHKLGRFLPLHTAKPASDWISGALMDGRASDVDIVLKGDMADFPFRNTKSGSKPKGEFTVAGKFEKLKINYAPTRLGKDGKSPEWPLLEDVKGTVSIDRTRLEILADSGKTHGVAVSDVKAVIPDLLNAESSLEIDGNAAGTMQDFLYYVKDSPVAHWIGNFTEDSKSTGNGKLQLKFQLPLHHMVDAKVDGALQFLNNDVALLAGLPTVYRTNGKLEFNEKGFNITGIKGVFLNEPVSVAGGTQHDGNTLVKVDGSVTADGLRKAYPQPALQRLLERLNGASRYSATIAVRQHQPEITIESNLQGLALNLPMPMQKSANESWPLKFEIMGMNSGDPLIQRDELRMSLGSVMSARYRRQKVLGNQAEWQVLSGGIGIGQPAPQPDKGLALYANAKTMNIDEWTAFRSAMTKEPDGSKAGGNEQAASDSGMSAYLEPDVVALRATEMKAMGKKLDNVVIGASHQSKSWQVNIASDQATGYATWNESNSGRGMGRVTARLATLNIQKGSGGDANETLESNSDAVSRIPALDIIAEDFQLFGKKLGRLELNANNVRVSVGSEWRINKLALINPDAELRAAGNWMSFGKNNTSNLTYALDINDAGKLLERFGFLGVVRGGKGKLDGDVSWKGLPFSLDIPTLSGQVHMDVHTGQFLKVDPGAAKLLGVLNLQALPRRLVLDFRDVFSEGFAFDNIVGTASIAQGIATTDNLKMTGVAASVLMNGSADIAKETQNLHLVVIPEVNLGTASLVALAINPVVGVGTFLAQLFLRNPLMKTLTFEYNVTGSWADPQVVKQERTADAGTNSNAKPVAK</sequence>
<dbReference type="RefSeq" id="WP_408167761.1">
    <property type="nucleotide sequence ID" value="NZ_JAQQFR010000005.1"/>
</dbReference>
<dbReference type="PANTHER" id="PTHR38690:SF1">
    <property type="entry name" value="PROTEASE"/>
    <property type="match status" value="1"/>
</dbReference>
<dbReference type="PANTHER" id="PTHR38690">
    <property type="entry name" value="PROTEASE-RELATED"/>
    <property type="match status" value="1"/>
</dbReference>
<name>A0ABW8Z7F5_9BURK</name>
<dbReference type="InterPro" id="IPR011836">
    <property type="entry name" value="YhdP"/>
</dbReference>
<evidence type="ECO:0000259" key="2">
    <source>
        <dbReference type="Pfam" id="PF13116"/>
    </source>
</evidence>
<dbReference type="Pfam" id="PF13116">
    <property type="entry name" value="YhdP"/>
    <property type="match status" value="1"/>
</dbReference>
<evidence type="ECO:0000313" key="4">
    <source>
        <dbReference type="Proteomes" id="UP001629214"/>
    </source>
</evidence>
<comment type="caution">
    <text evidence="3">The sequence shown here is derived from an EMBL/GenBank/DDBJ whole genome shotgun (WGS) entry which is preliminary data.</text>
</comment>
<dbReference type="InterPro" id="IPR025263">
    <property type="entry name" value="YhdP_central"/>
</dbReference>
<protein>
    <submittedName>
        <fullName evidence="3">YhdP family protein</fullName>
    </submittedName>
</protein>
<evidence type="ECO:0000313" key="3">
    <source>
        <dbReference type="EMBL" id="MFL9878768.1"/>
    </source>
</evidence>
<feature type="transmembrane region" description="Helical" evidence="1">
    <location>
        <begin position="42"/>
        <end position="61"/>
    </location>
</feature>
<keyword evidence="4" id="KW-1185">Reference proteome</keyword>
<gene>
    <name evidence="3" type="ORF">PQR63_10260</name>
</gene>
<dbReference type="Proteomes" id="UP001629214">
    <property type="component" value="Unassembled WGS sequence"/>
</dbReference>
<reference evidence="3 4" key="1">
    <citation type="journal article" date="2024" name="Chem. Sci.">
        <title>Discovery of megapolipeptins by genome mining of a Burkholderiales bacteria collection.</title>
        <authorList>
            <person name="Paulo B.S."/>
            <person name="Recchia M.J.J."/>
            <person name="Lee S."/>
            <person name="Fergusson C.H."/>
            <person name="Romanowski S.B."/>
            <person name="Hernandez A."/>
            <person name="Krull N."/>
            <person name="Liu D.Y."/>
            <person name="Cavanagh H."/>
            <person name="Bos A."/>
            <person name="Gray C.A."/>
            <person name="Murphy B.T."/>
            <person name="Linington R.G."/>
            <person name="Eustaquio A.S."/>
        </authorList>
    </citation>
    <scope>NUCLEOTIDE SEQUENCE [LARGE SCALE GENOMIC DNA]</scope>
    <source>
        <strain evidence="3 4">RL21-008-BIB-B</strain>
    </source>
</reference>
<keyword evidence="1" id="KW-0472">Membrane</keyword>